<organism evidence="1 2">
    <name type="scientific">Acaulospora morrowiae</name>
    <dbReference type="NCBI Taxonomy" id="94023"/>
    <lineage>
        <taxon>Eukaryota</taxon>
        <taxon>Fungi</taxon>
        <taxon>Fungi incertae sedis</taxon>
        <taxon>Mucoromycota</taxon>
        <taxon>Glomeromycotina</taxon>
        <taxon>Glomeromycetes</taxon>
        <taxon>Diversisporales</taxon>
        <taxon>Acaulosporaceae</taxon>
        <taxon>Acaulospora</taxon>
    </lineage>
</organism>
<dbReference type="EMBL" id="CAJVPV010024006">
    <property type="protein sequence ID" value="CAG8725318.1"/>
    <property type="molecule type" value="Genomic_DNA"/>
</dbReference>
<keyword evidence="2" id="KW-1185">Reference proteome</keyword>
<gene>
    <name evidence="1" type="ORF">AMORRO_LOCUS13616</name>
</gene>
<comment type="caution">
    <text evidence="1">The sequence shown here is derived from an EMBL/GenBank/DDBJ whole genome shotgun (WGS) entry which is preliminary data.</text>
</comment>
<evidence type="ECO:0000313" key="2">
    <source>
        <dbReference type="Proteomes" id="UP000789342"/>
    </source>
</evidence>
<protein>
    <submittedName>
        <fullName evidence="1">5340_t:CDS:1</fullName>
    </submittedName>
</protein>
<evidence type="ECO:0000313" key="1">
    <source>
        <dbReference type="EMBL" id="CAG8725318.1"/>
    </source>
</evidence>
<dbReference type="AlphaFoldDB" id="A0A9N9I8D8"/>
<feature type="non-terminal residue" evidence="1">
    <location>
        <position position="79"/>
    </location>
</feature>
<reference evidence="1" key="1">
    <citation type="submission" date="2021-06" db="EMBL/GenBank/DDBJ databases">
        <authorList>
            <person name="Kallberg Y."/>
            <person name="Tangrot J."/>
            <person name="Rosling A."/>
        </authorList>
    </citation>
    <scope>NUCLEOTIDE SEQUENCE</scope>
    <source>
        <strain evidence="1">CL551</strain>
    </source>
</reference>
<sequence>MVEEEITKVESDNKIRKGQDKQTETILVEELDISIMTKELARKLPEDQQGDPMEIVQGLRFMEVMLCINNTNNVSVQWK</sequence>
<dbReference type="Proteomes" id="UP000789342">
    <property type="component" value="Unassembled WGS sequence"/>
</dbReference>
<accession>A0A9N9I8D8</accession>
<proteinExistence type="predicted"/>
<name>A0A9N9I8D8_9GLOM</name>